<evidence type="ECO:0000313" key="13">
    <source>
        <dbReference type="EMBL" id="KAK3053924.1"/>
    </source>
</evidence>
<gene>
    <name evidence="13" type="primary">AZF1</name>
    <name evidence="13" type="ORF">LTR09_005204</name>
</gene>
<feature type="domain" description="C2H2-type" evidence="12">
    <location>
        <begin position="313"/>
        <end position="338"/>
    </location>
</feature>
<dbReference type="SMART" id="SM00355">
    <property type="entry name" value="ZnF_C2H2"/>
    <property type="match status" value="4"/>
</dbReference>
<evidence type="ECO:0000256" key="8">
    <source>
        <dbReference type="ARBA" id="ARBA00023163"/>
    </source>
</evidence>
<comment type="subcellular location">
    <subcellularLocation>
        <location evidence="1">Nucleus</location>
    </subcellularLocation>
</comment>
<dbReference type="GO" id="GO:0008270">
    <property type="term" value="F:zinc ion binding"/>
    <property type="evidence" value="ECO:0007669"/>
    <property type="project" value="UniProtKB-KW"/>
</dbReference>
<dbReference type="GO" id="GO:0000978">
    <property type="term" value="F:RNA polymerase II cis-regulatory region sequence-specific DNA binding"/>
    <property type="evidence" value="ECO:0007669"/>
    <property type="project" value="UniProtKB-ARBA"/>
</dbReference>
<evidence type="ECO:0000256" key="2">
    <source>
        <dbReference type="ARBA" id="ARBA00022723"/>
    </source>
</evidence>
<evidence type="ECO:0000256" key="6">
    <source>
        <dbReference type="ARBA" id="ARBA00023015"/>
    </source>
</evidence>
<reference evidence="13" key="1">
    <citation type="submission" date="2023-04" db="EMBL/GenBank/DDBJ databases">
        <title>Black Yeasts Isolated from many extreme environments.</title>
        <authorList>
            <person name="Coleine C."/>
            <person name="Stajich J.E."/>
            <person name="Selbmann L."/>
        </authorList>
    </citation>
    <scope>NUCLEOTIDE SEQUENCE</scope>
    <source>
        <strain evidence="13">CCFEE 5312</strain>
    </source>
</reference>
<dbReference type="EMBL" id="JAWDJX010000014">
    <property type="protein sequence ID" value="KAK3053924.1"/>
    <property type="molecule type" value="Genomic_DNA"/>
</dbReference>
<evidence type="ECO:0000256" key="4">
    <source>
        <dbReference type="ARBA" id="ARBA00022771"/>
    </source>
</evidence>
<dbReference type="GO" id="GO:0005634">
    <property type="term" value="C:nucleus"/>
    <property type="evidence" value="ECO:0007669"/>
    <property type="project" value="UniProtKB-SubCell"/>
</dbReference>
<feature type="domain" description="C2H2-type" evidence="12">
    <location>
        <begin position="285"/>
        <end position="312"/>
    </location>
</feature>
<keyword evidence="8" id="KW-0804">Transcription</keyword>
<comment type="caution">
    <text evidence="13">The sequence shown here is derived from an EMBL/GenBank/DDBJ whole genome shotgun (WGS) entry which is preliminary data.</text>
</comment>
<evidence type="ECO:0000256" key="9">
    <source>
        <dbReference type="ARBA" id="ARBA00023242"/>
    </source>
</evidence>
<dbReference type="FunFam" id="3.30.160.60:FF:001228">
    <property type="entry name" value="Zinc finger protein 236"/>
    <property type="match status" value="1"/>
</dbReference>
<name>A0AAJ0DNQ7_9PEZI</name>
<keyword evidence="2" id="KW-0479">Metal-binding</keyword>
<accession>A0AAJ0DNQ7</accession>
<evidence type="ECO:0000256" key="11">
    <source>
        <dbReference type="SAM" id="MobiDB-lite"/>
    </source>
</evidence>
<dbReference type="GO" id="GO:0000981">
    <property type="term" value="F:DNA-binding transcription factor activity, RNA polymerase II-specific"/>
    <property type="evidence" value="ECO:0007669"/>
    <property type="project" value="UniProtKB-ARBA"/>
</dbReference>
<dbReference type="SUPFAM" id="SSF57667">
    <property type="entry name" value="beta-beta-alpha zinc fingers"/>
    <property type="match status" value="2"/>
</dbReference>
<evidence type="ECO:0000256" key="1">
    <source>
        <dbReference type="ARBA" id="ARBA00004123"/>
    </source>
</evidence>
<dbReference type="Pfam" id="PF00096">
    <property type="entry name" value="zf-C2H2"/>
    <property type="match status" value="4"/>
</dbReference>
<dbReference type="InterPro" id="IPR013087">
    <property type="entry name" value="Znf_C2H2_type"/>
</dbReference>
<keyword evidence="5" id="KW-0862">Zinc</keyword>
<keyword evidence="6" id="KW-0805">Transcription regulation</keyword>
<evidence type="ECO:0000256" key="7">
    <source>
        <dbReference type="ARBA" id="ARBA00023125"/>
    </source>
</evidence>
<dbReference type="AlphaFoldDB" id="A0AAJ0DNQ7"/>
<feature type="domain" description="C2H2-type" evidence="12">
    <location>
        <begin position="225"/>
        <end position="254"/>
    </location>
</feature>
<evidence type="ECO:0000256" key="10">
    <source>
        <dbReference type="PROSITE-ProRule" id="PRU00042"/>
    </source>
</evidence>
<dbReference type="Gene3D" id="3.30.160.60">
    <property type="entry name" value="Classic Zinc Finger"/>
    <property type="match status" value="4"/>
</dbReference>
<dbReference type="PROSITE" id="PS00028">
    <property type="entry name" value="ZINC_FINGER_C2H2_1"/>
    <property type="match status" value="4"/>
</dbReference>
<feature type="compositionally biased region" description="Low complexity" evidence="11">
    <location>
        <begin position="402"/>
        <end position="412"/>
    </location>
</feature>
<dbReference type="PANTHER" id="PTHR23235:SF120">
    <property type="entry name" value="KRUPPEL-LIKE FACTOR 15"/>
    <property type="match status" value="1"/>
</dbReference>
<evidence type="ECO:0000313" key="14">
    <source>
        <dbReference type="Proteomes" id="UP001271007"/>
    </source>
</evidence>
<keyword evidence="14" id="KW-1185">Reference proteome</keyword>
<dbReference type="Proteomes" id="UP001271007">
    <property type="component" value="Unassembled WGS sequence"/>
</dbReference>
<feature type="domain" description="C2H2-type" evidence="12">
    <location>
        <begin position="255"/>
        <end position="284"/>
    </location>
</feature>
<dbReference type="PANTHER" id="PTHR23235">
    <property type="entry name" value="KRUEPPEL-LIKE TRANSCRIPTION FACTOR"/>
    <property type="match status" value="1"/>
</dbReference>
<keyword evidence="7 13" id="KW-0238">DNA-binding</keyword>
<protein>
    <submittedName>
        <fullName evidence="13">DNA-binding transcription factor</fullName>
    </submittedName>
</protein>
<feature type="region of interest" description="Disordered" evidence="11">
    <location>
        <begin position="380"/>
        <end position="420"/>
    </location>
</feature>
<keyword evidence="9" id="KW-0539">Nucleus</keyword>
<evidence type="ECO:0000259" key="12">
    <source>
        <dbReference type="PROSITE" id="PS50157"/>
    </source>
</evidence>
<evidence type="ECO:0000256" key="5">
    <source>
        <dbReference type="ARBA" id="ARBA00022833"/>
    </source>
</evidence>
<dbReference type="FunFam" id="3.30.160.60:FF:000557">
    <property type="entry name" value="zinc finger and SCAN domain-containing protein 29"/>
    <property type="match status" value="1"/>
</dbReference>
<evidence type="ECO:0000256" key="3">
    <source>
        <dbReference type="ARBA" id="ARBA00022737"/>
    </source>
</evidence>
<keyword evidence="4 10" id="KW-0863">Zinc-finger</keyword>
<dbReference type="FunFam" id="3.30.160.60:FF:000125">
    <property type="entry name" value="Putative zinc finger protein 143"/>
    <property type="match status" value="1"/>
</dbReference>
<dbReference type="FunFam" id="3.30.160.60:FF:002157">
    <property type="entry name" value="Transcription factor"/>
    <property type="match status" value="1"/>
</dbReference>
<dbReference type="PROSITE" id="PS50157">
    <property type="entry name" value="ZINC_FINGER_C2H2_2"/>
    <property type="match status" value="4"/>
</dbReference>
<proteinExistence type="predicted"/>
<dbReference type="InterPro" id="IPR036236">
    <property type="entry name" value="Znf_C2H2_sf"/>
</dbReference>
<keyword evidence="3" id="KW-0677">Repeat</keyword>
<sequence>MTAVLPANHPSSLLQRRLSLSQAQYNTADMAGMFTLNFRPDTMPVQGSAQQYQQQQQLNQQFQQRQTQFQQQLVPQSMAPSGHINPATVNGSVLGLDNAFANSYDPTNAFNGASFGSLSWGAAVQPFAAQPIDLLSNGSISSSDSDTYIKLEDPTQIQPSQLLYDVGNCSSPSDSADDSDESKPAIFATEIDTLMKAIQSKSDAGEQKPTVKGRTTHAGSNKKRYLCEISECGKAFYQKTHLEIHTRAHTGIKPFVCKHPSCNQRFSQLGNLKTHERRHTGERPYHCDICGKTFAQHGNVRAHKVIHGGQKPYLCKLDECGKQFTQLGNLKSHQNKFHVETIRRLKERFEGLREGDVVEVWEKELWEYFGGLYKNCNKGIKGRGKDRRISSTVGGGLRRDSIGSASSSGSSGMVAQRRLY</sequence>
<organism evidence="13 14">
    <name type="scientific">Extremus antarcticus</name>
    <dbReference type="NCBI Taxonomy" id="702011"/>
    <lineage>
        <taxon>Eukaryota</taxon>
        <taxon>Fungi</taxon>
        <taxon>Dikarya</taxon>
        <taxon>Ascomycota</taxon>
        <taxon>Pezizomycotina</taxon>
        <taxon>Dothideomycetes</taxon>
        <taxon>Dothideomycetidae</taxon>
        <taxon>Mycosphaerellales</taxon>
        <taxon>Extremaceae</taxon>
        <taxon>Extremus</taxon>
    </lineage>
</organism>